<comment type="subunit">
    <text evidence="10">Tetramer of two alpha and two beta subunits.</text>
</comment>
<name>A0A7U4DPF8_DESPD</name>
<sequence>MSELLFEIGTEEIPAGYIQPALDALAAGTAKKLRSLDLAFEGIRTFGTPRRLTLTIDRLQSRQADRRQEHIGPSKKAGFDAEGKLTKAAIGFARSKGCEPEALQVVTTAKGEYLMVVEDVQGQATSALLPVLLESLVRELVFPKSMRWADYNMAFARPIQWIVALYDGQGVPLEIEGVGCGRTTRGHRFMAPAEFEVGGIDEYLTKLAEHFVLVDPVQRRAKVIEEIQRAVREGAGNPDAQPILHEGLLDTVTNLVEYPYGVCGHFERKFLQLPEETLVTSMREHQKYFPVTDKEGKLLPLFVAVNNTRIEDVALAASGHERVLRARLEDGLFFFHEDRKRPLADRCAELSGIVFQNKLGTMAAKSERITRLAVALAGKIAPELEHDAIRAARLAKADLLTAMVGEFPTLQGIMGRVYALHDGEKAEVAQAIEEHYLPLRAGGELPQSLLGALVGIADRMDTLVGCFAIGEKPTGNKDAFGLRRQAIGLINVIKGCNLSLSLGEVAAAALQGYEGVVAQNPEVLDEVLSFIRLRFENEQIAAGLPQELVEAATSVGCDNPVDCLRRIAALDQIRTQESFRVLAGSFKRIRNIVKKNKATAINTDLLTEPAEQELFAALNRVREKAWPMIEQREYQPALLEMLEMKEPVDRFFDKVMVMAEDEAVRQNRLNLLTALGELVLRVGDISRMHVEKEG</sequence>
<dbReference type="InterPro" id="IPR006194">
    <property type="entry name" value="Gly-tRNA-synth_heterodimer"/>
</dbReference>
<dbReference type="PROSITE" id="PS50861">
    <property type="entry name" value="AA_TRNA_LIGASE_II_GLYAB"/>
    <property type="match status" value="1"/>
</dbReference>
<dbReference type="PANTHER" id="PTHR30075">
    <property type="entry name" value="GLYCYL-TRNA SYNTHETASE"/>
    <property type="match status" value="1"/>
</dbReference>
<evidence type="ECO:0000256" key="3">
    <source>
        <dbReference type="ARBA" id="ARBA00022490"/>
    </source>
</evidence>
<dbReference type="GO" id="GO:0005524">
    <property type="term" value="F:ATP binding"/>
    <property type="evidence" value="ECO:0007669"/>
    <property type="project" value="UniProtKB-UniRule"/>
</dbReference>
<dbReference type="GO" id="GO:0004814">
    <property type="term" value="F:arginine-tRNA ligase activity"/>
    <property type="evidence" value="ECO:0007669"/>
    <property type="project" value="InterPro"/>
</dbReference>
<comment type="similarity">
    <text evidence="2 10">Belongs to the class-II aminoacyl-tRNA synthetase family.</text>
</comment>
<dbReference type="GO" id="GO:0004820">
    <property type="term" value="F:glycine-tRNA ligase activity"/>
    <property type="evidence" value="ECO:0007669"/>
    <property type="project" value="UniProtKB-UniRule"/>
</dbReference>
<evidence type="ECO:0000256" key="8">
    <source>
        <dbReference type="ARBA" id="ARBA00023146"/>
    </source>
</evidence>
<dbReference type="InterPro" id="IPR008909">
    <property type="entry name" value="DALR_anticod-bd"/>
</dbReference>
<feature type="domain" description="DALR anticodon binding" evidence="11">
    <location>
        <begin position="588"/>
        <end position="688"/>
    </location>
</feature>
<protein>
    <recommendedName>
        <fullName evidence="10">Glycine--tRNA ligase beta subunit</fullName>
        <ecNumber evidence="10">6.1.1.14</ecNumber>
    </recommendedName>
    <alternativeName>
        <fullName evidence="10">Glycyl-tRNA synthetase beta subunit</fullName>
        <shortName evidence="10">GlyRS</shortName>
    </alternativeName>
</protein>
<evidence type="ECO:0000256" key="5">
    <source>
        <dbReference type="ARBA" id="ARBA00022741"/>
    </source>
</evidence>
<evidence type="ECO:0000256" key="10">
    <source>
        <dbReference type="HAMAP-Rule" id="MF_00255"/>
    </source>
</evidence>
<keyword evidence="4 10" id="KW-0436">Ligase</keyword>
<dbReference type="AlphaFoldDB" id="A0A7U4DPF8"/>
<reference evidence="12 13" key="1">
    <citation type="journal article" date="2011" name="Stand. Genomic Sci.">
        <title>Complete genome sequence of Desulfobulbus propionicus type strain (1pr3).</title>
        <authorList>
            <person name="Pagani I."/>
            <person name="Lapidus A."/>
            <person name="Nolan M."/>
            <person name="Lucas S."/>
            <person name="Hammon N."/>
            <person name="Deshpande S."/>
            <person name="Cheng J.F."/>
            <person name="Chertkov O."/>
            <person name="Davenport K."/>
            <person name="Tapia R."/>
            <person name="Han C."/>
            <person name="Goodwin L."/>
            <person name="Pitluck S."/>
            <person name="Liolios K."/>
            <person name="Mavromatis K."/>
            <person name="Ivanova N."/>
            <person name="Mikhailova N."/>
            <person name="Pati A."/>
            <person name="Chen A."/>
            <person name="Palaniappan K."/>
            <person name="Land M."/>
            <person name="Hauser L."/>
            <person name="Chang Y.J."/>
            <person name="Jeffries C.D."/>
            <person name="Detter J.C."/>
            <person name="Brambilla E."/>
            <person name="Kannan K.P."/>
            <person name="Djao O.D."/>
            <person name="Rohde M."/>
            <person name="Pukall R."/>
            <person name="Spring S."/>
            <person name="Goker M."/>
            <person name="Sikorski J."/>
            <person name="Woyke T."/>
            <person name="Bristow J."/>
            <person name="Eisen J.A."/>
            <person name="Markowitz V."/>
            <person name="Hugenholtz P."/>
            <person name="Kyrpides N.C."/>
            <person name="Klenk H.P."/>
        </authorList>
    </citation>
    <scope>NUCLEOTIDE SEQUENCE [LARGE SCALE GENOMIC DNA]</scope>
    <source>
        <strain evidence="13">ATCC 33891 / DSM 2032 / 1pr3</strain>
    </source>
</reference>
<dbReference type="Pfam" id="PF02092">
    <property type="entry name" value="tRNA_synt_2f"/>
    <property type="match status" value="1"/>
</dbReference>
<dbReference type="NCBIfam" id="TIGR00211">
    <property type="entry name" value="glyS"/>
    <property type="match status" value="1"/>
</dbReference>
<evidence type="ECO:0000256" key="4">
    <source>
        <dbReference type="ARBA" id="ARBA00022598"/>
    </source>
</evidence>
<organism evidence="12 13">
    <name type="scientific">Desulfobulbus propionicus (strain ATCC 33891 / DSM 2032 / VKM B-1956 / 1pr3)</name>
    <dbReference type="NCBI Taxonomy" id="577650"/>
    <lineage>
        <taxon>Bacteria</taxon>
        <taxon>Pseudomonadati</taxon>
        <taxon>Thermodesulfobacteriota</taxon>
        <taxon>Desulfobulbia</taxon>
        <taxon>Desulfobulbales</taxon>
        <taxon>Desulfobulbaceae</taxon>
        <taxon>Desulfobulbus</taxon>
    </lineage>
</organism>
<dbReference type="EC" id="6.1.1.14" evidence="10"/>
<dbReference type="RefSeq" id="WP_015724656.1">
    <property type="nucleotide sequence ID" value="NC_014972.1"/>
</dbReference>
<keyword evidence="13" id="KW-1185">Reference proteome</keyword>
<keyword evidence="3 10" id="KW-0963">Cytoplasm</keyword>
<keyword evidence="8 10" id="KW-0030">Aminoacyl-tRNA synthetase</keyword>
<evidence type="ECO:0000256" key="1">
    <source>
        <dbReference type="ARBA" id="ARBA00004496"/>
    </source>
</evidence>
<keyword evidence="6 10" id="KW-0067">ATP-binding</keyword>
<gene>
    <name evidence="10" type="primary">glyS</name>
    <name evidence="12" type="ordered locus">Despr_1968</name>
</gene>
<dbReference type="InterPro" id="IPR015944">
    <property type="entry name" value="Gly-tRNA-synth_bsu"/>
</dbReference>
<comment type="catalytic activity">
    <reaction evidence="9 10">
        <text>tRNA(Gly) + glycine + ATP = glycyl-tRNA(Gly) + AMP + diphosphate</text>
        <dbReference type="Rhea" id="RHEA:16013"/>
        <dbReference type="Rhea" id="RHEA-COMP:9664"/>
        <dbReference type="Rhea" id="RHEA-COMP:9683"/>
        <dbReference type="ChEBI" id="CHEBI:30616"/>
        <dbReference type="ChEBI" id="CHEBI:33019"/>
        <dbReference type="ChEBI" id="CHEBI:57305"/>
        <dbReference type="ChEBI" id="CHEBI:78442"/>
        <dbReference type="ChEBI" id="CHEBI:78522"/>
        <dbReference type="ChEBI" id="CHEBI:456215"/>
        <dbReference type="EC" id="6.1.1.14"/>
    </reaction>
</comment>
<dbReference type="Pfam" id="PF05746">
    <property type="entry name" value="DALR_1"/>
    <property type="match status" value="1"/>
</dbReference>
<dbReference type="GO" id="GO:0006426">
    <property type="term" value="P:glycyl-tRNA aminoacylation"/>
    <property type="evidence" value="ECO:0007669"/>
    <property type="project" value="UniProtKB-UniRule"/>
</dbReference>
<evidence type="ECO:0000256" key="6">
    <source>
        <dbReference type="ARBA" id="ARBA00022840"/>
    </source>
</evidence>
<dbReference type="PRINTS" id="PR01045">
    <property type="entry name" value="TRNASYNTHGB"/>
</dbReference>
<dbReference type="SUPFAM" id="SSF109604">
    <property type="entry name" value="HD-domain/PDEase-like"/>
    <property type="match status" value="1"/>
</dbReference>
<evidence type="ECO:0000313" key="13">
    <source>
        <dbReference type="Proteomes" id="UP000006365"/>
    </source>
</evidence>
<dbReference type="PANTHER" id="PTHR30075:SF2">
    <property type="entry name" value="GLYCINE--TRNA LIGASE, CHLOROPLASTIC_MITOCHONDRIAL 2"/>
    <property type="match status" value="1"/>
</dbReference>
<dbReference type="KEGG" id="dpr:Despr_1968"/>
<dbReference type="Proteomes" id="UP000006365">
    <property type="component" value="Chromosome"/>
</dbReference>
<dbReference type="GO" id="GO:0006420">
    <property type="term" value="P:arginyl-tRNA aminoacylation"/>
    <property type="evidence" value="ECO:0007669"/>
    <property type="project" value="InterPro"/>
</dbReference>
<evidence type="ECO:0000259" key="11">
    <source>
        <dbReference type="SMART" id="SM00836"/>
    </source>
</evidence>
<evidence type="ECO:0000256" key="7">
    <source>
        <dbReference type="ARBA" id="ARBA00022917"/>
    </source>
</evidence>
<evidence type="ECO:0000256" key="9">
    <source>
        <dbReference type="ARBA" id="ARBA00047937"/>
    </source>
</evidence>
<comment type="subcellular location">
    <subcellularLocation>
        <location evidence="1 10">Cytoplasm</location>
    </subcellularLocation>
</comment>
<evidence type="ECO:0000256" key="2">
    <source>
        <dbReference type="ARBA" id="ARBA00008226"/>
    </source>
</evidence>
<keyword evidence="5 10" id="KW-0547">Nucleotide-binding</keyword>
<dbReference type="GO" id="GO:0005829">
    <property type="term" value="C:cytosol"/>
    <property type="evidence" value="ECO:0007669"/>
    <property type="project" value="TreeGrafter"/>
</dbReference>
<evidence type="ECO:0000313" key="12">
    <source>
        <dbReference type="EMBL" id="ADW18116.1"/>
    </source>
</evidence>
<proteinExistence type="inferred from homology"/>
<dbReference type="HAMAP" id="MF_00255">
    <property type="entry name" value="Gly_tRNA_synth_beta"/>
    <property type="match status" value="1"/>
</dbReference>
<dbReference type="SMART" id="SM00836">
    <property type="entry name" value="DALR_1"/>
    <property type="match status" value="1"/>
</dbReference>
<dbReference type="EMBL" id="CP002364">
    <property type="protein sequence ID" value="ADW18116.1"/>
    <property type="molecule type" value="Genomic_DNA"/>
</dbReference>
<keyword evidence="7 10" id="KW-0648">Protein biosynthesis</keyword>
<accession>A0A7U4DPF8</accession>